<evidence type="ECO:0008006" key="3">
    <source>
        <dbReference type="Google" id="ProtNLM"/>
    </source>
</evidence>
<dbReference type="RefSeq" id="WP_089760189.1">
    <property type="nucleotide sequence ID" value="NZ_FNGO01000011.1"/>
</dbReference>
<proteinExistence type="predicted"/>
<evidence type="ECO:0000313" key="1">
    <source>
        <dbReference type="EMBL" id="SDL89533.1"/>
    </source>
</evidence>
<dbReference type="InterPro" id="IPR003772">
    <property type="entry name" value="YceD"/>
</dbReference>
<sequence>MLLDLTGLKDETGYIKVETSVNPENITFLGRKIKMPLDFRLSLDIFGEEKEIVFAGDLKGEFLLECSRCLKEFKKDVNAELEFTIEREEIEDYSSVDVGEHVKENLILAIPIKALCRKDCQGICSSCGQNLNKGSCECVQDSVDPRLEKLEQFYNSGNE</sequence>
<gene>
    <name evidence="1" type="ORF">SAMN04488692_11119</name>
</gene>
<dbReference type="OrthoDB" id="9790372at2"/>
<keyword evidence="2" id="KW-1185">Reference proteome</keyword>
<dbReference type="Pfam" id="PF02620">
    <property type="entry name" value="YceD"/>
    <property type="match status" value="1"/>
</dbReference>
<evidence type="ECO:0000313" key="2">
    <source>
        <dbReference type="Proteomes" id="UP000199476"/>
    </source>
</evidence>
<dbReference type="STRING" id="321763.SAMN04488692_11119"/>
<dbReference type="PANTHER" id="PTHR34374:SF1">
    <property type="entry name" value="LARGE RIBOSOMAL RNA SUBUNIT ACCUMULATION PROTEIN YCED HOMOLOG 1, CHLOROPLASTIC"/>
    <property type="match status" value="1"/>
</dbReference>
<dbReference type="EMBL" id="FNGO01000011">
    <property type="protein sequence ID" value="SDL89533.1"/>
    <property type="molecule type" value="Genomic_DNA"/>
</dbReference>
<organism evidence="1 2">
    <name type="scientific">Halarsenatibacter silvermanii</name>
    <dbReference type="NCBI Taxonomy" id="321763"/>
    <lineage>
        <taxon>Bacteria</taxon>
        <taxon>Bacillati</taxon>
        <taxon>Bacillota</taxon>
        <taxon>Clostridia</taxon>
        <taxon>Halanaerobiales</taxon>
        <taxon>Halarsenatibacteraceae</taxon>
        <taxon>Halarsenatibacter</taxon>
    </lineage>
</organism>
<dbReference type="PANTHER" id="PTHR34374">
    <property type="entry name" value="LARGE RIBOSOMAL RNA SUBUNIT ACCUMULATION PROTEIN YCED HOMOLOG 1, CHLOROPLASTIC"/>
    <property type="match status" value="1"/>
</dbReference>
<dbReference type="AlphaFoldDB" id="A0A1G9NT80"/>
<dbReference type="Proteomes" id="UP000199476">
    <property type="component" value="Unassembled WGS sequence"/>
</dbReference>
<name>A0A1G9NT80_9FIRM</name>
<accession>A0A1G9NT80</accession>
<protein>
    <recommendedName>
        <fullName evidence="3">DUF177 domain-containing protein</fullName>
    </recommendedName>
</protein>
<reference evidence="1 2" key="1">
    <citation type="submission" date="2016-10" db="EMBL/GenBank/DDBJ databases">
        <authorList>
            <person name="de Groot N.N."/>
        </authorList>
    </citation>
    <scope>NUCLEOTIDE SEQUENCE [LARGE SCALE GENOMIC DNA]</scope>
    <source>
        <strain evidence="1 2">SLAS-1</strain>
    </source>
</reference>